<evidence type="ECO:0000313" key="1">
    <source>
        <dbReference type="EMBL" id="MCD1653536.1"/>
    </source>
</evidence>
<dbReference type="EMBL" id="JAINWA010000001">
    <property type="protein sequence ID" value="MCD1653536.1"/>
    <property type="molecule type" value="Genomic_DNA"/>
</dbReference>
<organism evidence="1 2">
    <name type="scientific">Teretinema zuelzerae</name>
    <dbReference type="NCBI Taxonomy" id="156"/>
    <lineage>
        <taxon>Bacteria</taxon>
        <taxon>Pseudomonadati</taxon>
        <taxon>Spirochaetota</taxon>
        <taxon>Spirochaetia</taxon>
        <taxon>Spirochaetales</taxon>
        <taxon>Treponemataceae</taxon>
        <taxon>Teretinema</taxon>
    </lineage>
</organism>
<keyword evidence="2" id="KW-1185">Reference proteome</keyword>
<dbReference type="Proteomes" id="UP001198163">
    <property type="component" value="Unassembled WGS sequence"/>
</dbReference>
<dbReference type="AlphaFoldDB" id="A0AAE3EFP4"/>
<reference evidence="1" key="1">
    <citation type="submission" date="2021-08" db="EMBL/GenBank/DDBJ databases">
        <title>Comparative analyses of Brucepasteria parasyntrophica and Teretinema zuelzerae.</title>
        <authorList>
            <person name="Song Y."/>
            <person name="Brune A."/>
        </authorList>
    </citation>
    <scope>NUCLEOTIDE SEQUENCE</scope>
    <source>
        <strain evidence="1">DSM 1903</strain>
    </source>
</reference>
<proteinExistence type="predicted"/>
<name>A0AAE3EFP4_9SPIR</name>
<evidence type="ECO:0000313" key="2">
    <source>
        <dbReference type="Proteomes" id="UP001198163"/>
    </source>
</evidence>
<gene>
    <name evidence="1" type="ORF">K7J14_02340</name>
</gene>
<comment type="caution">
    <text evidence="1">The sequence shown here is derived from an EMBL/GenBank/DDBJ whole genome shotgun (WGS) entry which is preliminary data.</text>
</comment>
<sequence>MSKEWIRGYGQRYRHMVVRTEVTPHYKRTHFACGKTTDYTLDCVFELTETAKCPLCLDFERNNVKAI</sequence>
<dbReference type="RefSeq" id="WP_230752613.1">
    <property type="nucleotide sequence ID" value="NZ_JAINWA010000001.1"/>
</dbReference>
<protein>
    <submittedName>
        <fullName evidence="1">Uncharacterized protein</fullName>
    </submittedName>
</protein>
<accession>A0AAE3EFP4</accession>